<evidence type="ECO:0000256" key="8">
    <source>
        <dbReference type="SAM" id="Phobius"/>
    </source>
</evidence>
<evidence type="ECO:0000256" key="2">
    <source>
        <dbReference type="ARBA" id="ARBA00022475"/>
    </source>
</evidence>
<proteinExistence type="inferred from homology"/>
<keyword evidence="5 8" id="KW-1133">Transmembrane helix</keyword>
<dbReference type="GO" id="GO:0016758">
    <property type="term" value="F:hexosyltransferase activity"/>
    <property type="evidence" value="ECO:0007669"/>
    <property type="project" value="InterPro"/>
</dbReference>
<feature type="transmembrane region" description="Helical" evidence="8">
    <location>
        <begin position="140"/>
        <end position="157"/>
    </location>
</feature>
<dbReference type="GO" id="GO:0005886">
    <property type="term" value="C:plasma membrane"/>
    <property type="evidence" value="ECO:0007669"/>
    <property type="project" value="UniProtKB-SubCell"/>
</dbReference>
<evidence type="ECO:0000256" key="7">
    <source>
        <dbReference type="ARBA" id="ARBA00024033"/>
    </source>
</evidence>
<reference evidence="9 10" key="1">
    <citation type="journal article" date="2019" name="Emerg. Microbes Infect.">
        <title>Comprehensive subspecies identification of 175 nontuberculous mycobacteria species based on 7547 genomic profiles.</title>
        <authorList>
            <person name="Matsumoto Y."/>
            <person name="Kinjo T."/>
            <person name="Motooka D."/>
            <person name="Nabeya D."/>
            <person name="Jung N."/>
            <person name="Uechi K."/>
            <person name="Horii T."/>
            <person name="Iida T."/>
            <person name="Fujita J."/>
            <person name="Nakamura S."/>
        </authorList>
    </citation>
    <scope>NUCLEOTIDE SEQUENCE [LARGE SCALE GENOMIC DNA]</scope>
    <source>
        <strain evidence="9 10">JCM 17783</strain>
    </source>
</reference>
<feature type="transmembrane region" description="Helical" evidence="8">
    <location>
        <begin position="389"/>
        <end position="408"/>
    </location>
</feature>
<dbReference type="Proteomes" id="UP000467130">
    <property type="component" value="Chromosome"/>
</dbReference>
<keyword evidence="4 8" id="KW-0812">Transmembrane</keyword>
<feature type="transmembrane region" description="Helical" evidence="8">
    <location>
        <begin position="191"/>
        <end position="218"/>
    </location>
</feature>
<feature type="transmembrane region" description="Helical" evidence="8">
    <location>
        <begin position="280"/>
        <end position="301"/>
    </location>
</feature>
<evidence type="ECO:0000256" key="1">
    <source>
        <dbReference type="ARBA" id="ARBA00004651"/>
    </source>
</evidence>
<feature type="transmembrane region" description="Helical" evidence="8">
    <location>
        <begin position="117"/>
        <end position="134"/>
    </location>
</feature>
<evidence type="ECO:0000256" key="4">
    <source>
        <dbReference type="ARBA" id="ARBA00022692"/>
    </source>
</evidence>
<comment type="subcellular location">
    <subcellularLocation>
        <location evidence="1">Cell membrane</location>
        <topology evidence="1">Multi-pass membrane protein</topology>
    </subcellularLocation>
</comment>
<dbReference type="EMBL" id="AP022587">
    <property type="protein sequence ID" value="BBY21339.1"/>
    <property type="molecule type" value="Genomic_DNA"/>
</dbReference>
<dbReference type="InterPro" id="IPR018584">
    <property type="entry name" value="GT87"/>
</dbReference>
<organism evidence="9 10">
    <name type="scientific">Mycobacterium stomatepiae</name>
    <dbReference type="NCBI Taxonomy" id="470076"/>
    <lineage>
        <taxon>Bacteria</taxon>
        <taxon>Bacillati</taxon>
        <taxon>Actinomycetota</taxon>
        <taxon>Actinomycetes</taxon>
        <taxon>Mycobacteriales</taxon>
        <taxon>Mycobacteriaceae</taxon>
        <taxon>Mycobacterium</taxon>
        <taxon>Mycobacterium simiae complex</taxon>
    </lineage>
</organism>
<evidence type="ECO:0000313" key="10">
    <source>
        <dbReference type="Proteomes" id="UP000467130"/>
    </source>
</evidence>
<accession>A0A7I7Q508</accession>
<evidence type="ECO:0000256" key="6">
    <source>
        <dbReference type="ARBA" id="ARBA00023136"/>
    </source>
</evidence>
<keyword evidence="10" id="KW-1185">Reference proteome</keyword>
<feature type="transmembrane region" description="Helical" evidence="8">
    <location>
        <begin position="310"/>
        <end position="328"/>
    </location>
</feature>
<dbReference type="RefSeq" id="WP_163789351.1">
    <property type="nucleotide sequence ID" value="NZ_AP022587.1"/>
</dbReference>
<keyword evidence="3" id="KW-0808">Transferase</keyword>
<protein>
    <submittedName>
        <fullName evidence="9">Membrane protein</fullName>
    </submittedName>
</protein>
<comment type="similarity">
    <text evidence="7">Belongs to the glycosyltransferase 87 family.</text>
</comment>
<keyword evidence="2" id="KW-1003">Cell membrane</keyword>
<dbReference type="AlphaFoldDB" id="A0A7I7Q508"/>
<feature type="transmembrane region" description="Helical" evidence="8">
    <location>
        <begin position="225"/>
        <end position="243"/>
    </location>
</feature>
<dbReference type="KEGG" id="msto:MSTO_15440"/>
<evidence type="ECO:0000256" key="3">
    <source>
        <dbReference type="ARBA" id="ARBA00022679"/>
    </source>
</evidence>
<dbReference type="Pfam" id="PF09594">
    <property type="entry name" value="GT87"/>
    <property type="match status" value="1"/>
</dbReference>
<feature type="transmembrane region" description="Helical" evidence="8">
    <location>
        <begin position="360"/>
        <end position="377"/>
    </location>
</feature>
<sequence length="436" mass="49373">MYGALVTAADSTRTGLRNSVLAAFGPQTGPPSTATILRSVLWPVAILSVLHRSIVLTLNGNITDDFKPVYRAVLNFRNHWDIYNEHFDYVDPHYLYPPGGTLLMAPFGYLPFSPSRYLFILINTVAILIAWYLLLRLFKFTLASVAAPALLLAMFCTESVTSTLVFTNINGCVLLAEVLFLRWLLDGKVSHQWWAGFVIGLTLTLKPVLGPLLLLPLLNRQWRTLVPALVVPAVINAVAWPLVSDPMDFVTKTLPYIGGTRDYFNSSIEGNGVYFGLPTWLIVFLRILFILLTIGALRLLYRYYRTRDPLFWFTGSSGVLLLCSWLVLPLAQGYYSMMLFPFLMTVVLPNSLIRNWPAWLGIYGFMALDDWLIYKYMRYGRALHYLKITYGWSLLLIVAFTVLLFRYLDAKAENRLNDGIDPAWLTAGRERASVDA</sequence>
<gene>
    <name evidence="9" type="ORF">MSTO_15440</name>
</gene>
<keyword evidence="6 8" id="KW-0472">Membrane</keyword>
<evidence type="ECO:0000313" key="9">
    <source>
        <dbReference type="EMBL" id="BBY21339.1"/>
    </source>
</evidence>
<name>A0A7I7Q508_9MYCO</name>
<evidence type="ECO:0000256" key="5">
    <source>
        <dbReference type="ARBA" id="ARBA00022989"/>
    </source>
</evidence>